<sequence>MFQKLIIVGNLGGDPEMRYTPNGKAVTHFSVAVNRKWTNEDGSQGEEVTWFRISTWGKLAEACNQYLSKGRQVFIEGRMNPDQQTGGPRVWTGNDGQARASFEVVAETVKFLGSRGEQECTSMPF</sequence>
<organism evidence="3">
    <name type="scientific">viral metagenome</name>
    <dbReference type="NCBI Taxonomy" id="1070528"/>
    <lineage>
        <taxon>unclassified sequences</taxon>
        <taxon>metagenomes</taxon>
        <taxon>organismal metagenomes</taxon>
    </lineage>
</organism>
<name>A0A6M3M2J9_9ZZZZ</name>
<dbReference type="EMBL" id="MT143739">
    <property type="protein sequence ID" value="QJB01857.1"/>
    <property type="molecule type" value="Genomic_DNA"/>
</dbReference>
<dbReference type="PROSITE" id="PS50935">
    <property type="entry name" value="SSB"/>
    <property type="match status" value="1"/>
</dbReference>
<dbReference type="HAMAP" id="MF_00984">
    <property type="entry name" value="SSB"/>
    <property type="match status" value="1"/>
</dbReference>
<dbReference type="AlphaFoldDB" id="A0A6M3M2J9"/>
<proteinExistence type="inferred from homology"/>
<dbReference type="NCBIfam" id="TIGR00621">
    <property type="entry name" value="ssb"/>
    <property type="match status" value="1"/>
</dbReference>
<dbReference type="EMBL" id="MT143695">
    <property type="protein sequence ID" value="QJB00511.1"/>
    <property type="molecule type" value="Genomic_DNA"/>
</dbReference>
<dbReference type="PANTHER" id="PTHR10302:SF27">
    <property type="entry name" value="SINGLE-STRANDED DNA-BINDING PROTEIN"/>
    <property type="match status" value="1"/>
</dbReference>
<dbReference type="InterPro" id="IPR011344">
    <property type="entry name" value="ssDNA-bd"/>
</dbReference>
<dbReference type="Pfam" id="PF00436">
    <property type="entry name" value="SSB"/>
    <property type="match status" value="1"/>
</dbReference>
<dbReference type="CDD" id="cd04496">
    <property type="entry name" value="SSB_OBF"/>
    <property type="match status" value="1"/>
</dbReference>
<accession>A0A6M3M2J9</accession>
<dbReference type="PANTHER" id="PTHR10302">
    <property type="entry name" value="SINGLE-STRANDED DNA-BINDING PROTEIN"/>
    <property type="match status" value="1"/>
</dbReference>
<dbReference type="InterPro" id="IPR000424">
    <property type="entry name" value="Primosome_PriB/ssb"/>
</dbReference>
<dbReference type="Gene3D" id="2.40.50.140">
    <property type="entry name" value="Nucleic acid-binding proteins"/>
    <property type="match status" value="1"/>
</dbReference>
<dbReference type="GO" id="GO:0009295">
    <property type="term" value="C:nucleoid"/>
    <property type="evidence" value="ECO:0007669"/>
    <property type="project" value="TreeGrafter"/>
</dbReference>
<evidence type="ECO:0000313" key="3">
    <source>
        <dbReference type="EMBL" id="QJB01857.1"/>
    </source>
</evidence>
<evidence type="ECO:0000256" key="1">
    <source>
        <dbReference type="ARBA" id="ARBA00023125"/>
    </source>
</evidence>
<dbReference type="SUPFAM" id="SSF50249">
    <property type="entry name" value="Nucleic acid-binding proteins"/>
    <property type="match status" value="1"/>
</dbReference>
<reference evidence="3" key="1">
    <citation type="submission" date="2020-03" db="EMBL/GenBank/DDBJ databases">
        <title>The deep terrestrial virosphere.</title>
        <authorList>
            <person name="Holmfeldt K."/>
            <person name="Nilsson E."/>
            <person name="Simone D."/>
            <person name="Lopez-Fernandez M."/>
            <person name="Wu X."/>
            <person name="de Brujin I."/>
            <person name="Lundin D."/>
            <person name="Andersson A."/>
            <person name="Bertilsson S."/>
            <person name="Dopson M."/>
        </authorList>
    </citation>
    <scope>NUCLEOTIDE SEQUENCE</scope>
    <source>
        <strain evidence="2">MM171A00427</strain>
        <strain evidence="3">MM171B01825</strain>
    </source>
</reference>
<dbReference type="PIRSF" id="PIRSF002070">
    <property type="entry name" value="SSB"/>
    <property type="match status" value="1"/>
</dbReference>
<dbReference type="InterPro" id="IPR012340">
    <property type="entry name" value="NA-bd_OB-fold"/>
</dbReference>
<keyword evidence="1 3" id="KW-0238">DNA-binding</keyword>
<dbReference type="GO" id="GO:0006260">
    <property type="term" value="P:DNA replication"/>
    <property type="evidence" value="ECO:0007669"/>
    <property type="project" value="InterPro"/>
</dbReference>
<evidence type="ECO:0000313" key="2">
    <source>
        <dbReference type="EMBL" id="QJB00511.1"/>
    </source>
</evidence>
<protein>
    <submittedName>
        <fullName evidence="3">Putative single-stranded DNA-binding protein</fullName>
    </submittedName>
</protein>
<dbReference type="GO" id="GO:0003697">
    <property type="term" value="F:single-stranded DNA binding"/>
    <property type="evidence" value="ECO:0007669"/>
    <property type="project" value="InterPro"/>
</dbReference>
<gene>
    <name evidence="2" type="ORF">MM171A00427_0007</name>
    <name evidence="3" type="ORF">MM171B01825_0006</name>
</gene>